<comment type="caution">
    <text evidence="1">The sequence shown here is derived from an EMBL/GenBank/DDBJ whole genome shotgun (WGS) entry which is preliminary data.</text>
</comment>
<gene>
    <name evidence="1" type="ORF">T4E_5396</name>
</gene>
<evidence type="ECO:0000313" key="1">
    <source>
        <dbReference type="EMBL" id="KRX90085.1"/>
    </source>
</evidence>
<evidence type="ECO:0000313" key="2">
    <source>
        <dbReference type="Proteomes" id="UP000054815"/>
    </source>
</evidence>
<protein>
    <submittedName>
        <fullName evidence="1">Uncharacterized protein</fullName>
    </submittedName>
</protein>
<organism evidence="1 2">
    <name type="scientific">Trichinella pseudospiralis</name>
    <name type="common">Parasitic roundworm</name>
    <dbReference type="NCBI Taxonomy" id="6337"/>
    <lineage>
        <taxon>Eukaryota</taxon>
        <taxon>Metazoa</taxon>
        <taxon>Ecdysozoa</taxon>
        <taxon>Nematoda</taxon>
        <taxon>Enoplea</taxon>
        <taxon>Dorylaimia</taxon>
        <taxon>Trichinellida</taxon>
        <taxon>Trichinellidae</taxon>
        <taxon>Trichinella</taxon>
    </lineage>
</organism>
<accession>A0A0V0XQ95</accession>
<sequence length="75" mass="8345">MSSDASPHGVRCVLTHKLSCIGRAPIAAAERQYVQINREALENIIRVEKFHSYVSGRQVEIKMCPKPLISLLGNL</sequence>
<dbReference type="AlphaFoldDB" id="A0A0V0XQ95"/>
<reference evidence="1 2" key="1">
    <citation type="submission" date="2015-01" db="EMBL/GenBank/DDBJ databases">
        <title>Evolution of Trichinella species and genotypes.</title>
        <authorList>
            <person name="Korhonen P.K."/>
            <person name="Edoardo P."/>
            <person name="Giuseppe L.R."/>
            <person name="Gasser R.B."/>
        </authorList>
    </citation>
    <scope>NUCLEOTIDE SEQUENCE [LARGE SCALE GENOMIC DNA]</scope>
    <source>
        <strain evidence="1">ISS141</strain>
    </source>
</reference>
<dbReference type="Proteomes" id="UP000054815">
    <property type="component" value="Unassembled WGS sequence"/>
</dbReference>
<name>A0A0V0XQ95_TRIPS</name>
<dbReference type="EMBL" id="JYDU01000177">
    <property type="protein sequence ID" value="KRX90085.1"/>
    <property type="molecule type" value="Genomic_DNA"/>
</dbReference>
<proteinExistence type="predicted"/>